<evidence type="ECO:0000313" key="1">
    <source>
        <dbReference type="EMBL" id="EPY09344.1"/>
    </source>
</evidence>
<dbReference type="PATRIC" id="fig|1117108.3.peg.121"/>
<comment type="caution">
    <text evidence="1">The sequence shown here is derived from an EMBL/GenBank/DDBJ whole genome shotgun (WGS) entry which is preliminary data.</text>
</comment>
<dbReference type="Proteomes" id="UP000015344">
    <property type="component" value="Unassembled WGS sequence"/>
</dbReference>
<accession>S9SXG4</accession>
<dbReference type="EMBL" id="ATMT01000001">
    <property type="protein sequence ID" value="EPY09344.1"/>
    <property type="molecule type" value="Genomic_DNA"/>
</dbReference>
<dbReference type="eggNOG" id="ENOG50307JR">
    <property type="taxonomic scope" value="Bacteria"/>
</dbReference>
<name>S9SXG4_PAEAL</name>
<proteinExistence type="predicted"/>
<reference evidence="1 2" key="1">
    <citation type="submission" date="2013-05" db="EMBL/GenBank/DDBJ databases">
        <authorList>
            <person name="Strain E.A."/>
            <person name="Brown E."/>
            <person name="Allard M.W."/>
            <person name="Luo Y.L."/>
        </authorList>
    </citation>
    <scope>NUCLEOTIDE SEQUENCE [LARGE SCALE GENOMIC DNA]</scope>
    <source>
        <strain evidence="1 2">TS-15</strain>
    </source>
</reference>
<sequence>MEAYNLYYLDDSERSIWEAESKGYRSDVYVELQDDVFHINVYDQIRLIQDFEEEIKQYGYYQIAPNIILVQSVNEKEILNTINNLIRTDYFQNIKPMEKEEIKKMNLIKIMK</sequence>
<dbReference type="AlphaFoldDB" id="S9SXG4"/>
<evidence type="ECO:0000313" key="2">
    <source>
        <dbReference type="Proteomes" id="UP000015344"/>
    </source>
</evidence>
<dbReference type="RefSeq" id="WP_021257738.1">
    <property type="nucleotide sequence ID" value="NZ_ATMT01000001.1"/>
</dbReference>
<organism evidence="1 2">
    <name type="scientific">Paenibacillus alvei TS-15</name>
    <dbReference type="NCBI Taxonomy" id="1117108"/>
    <lineage>
        <taxon>Bacteria</taxon>
        <taxon>Bacillati</taxon>
        <taxon>Bacillota</taxon>
        <taxon>Bacilli</taxon>
        <taxon>Bacillales</taxon>
        <taxon>Paenibacillaceae</taxon>
        <taxon>Paenibacillus</taxon>
    </lineage>
</organism>
<protein>
    <submittedName>
        <fullName evidence="1">Uncharacterized protein</fullName>
    </submittedName>
</protein>
<gene>
    <name evidence="1" type="ORF">PAALTS15_00585</name>
</gene>